<dbReference type="EMBL" id="JAAGYU010000008">
    <property type="protein sequence ID" value="NEL75294.1"/>
    <property type="molecule type" value="Genomic_DNA"/>
</dbReference>
<dbReference type="Proteomes" id="UP000035369">
    <property type="component" value="Unassembled WGS sequence"/>
</dbReference>
<evidence type="ECO:0000313" key="6">
    <source>
        <dbReference type="EMBL" id="RXD57049.1"/>
    </source>
</evidence>
<dbReference type="Gene3D" id="3.20.20.80">
    <property type="entry name" value="Glycosidases"/>
    <property type="match status" value="1"/>
</dbReference>
<evidence type="ECO:0000313" key="5">
    <source>
        <dbReference type="EMBL" id="NEL75294.1"/>
    </source>
</evidence>
<keyword evidence="1" id="KW-0732">Signal</keyword>
<organism evidence="5 9">
    <name type="scientific">Xanthomonas perforans</name>
    <dbReference type="NCBI Taxonomy" id="442694"/>
    <lineage>
        <taxon>Bacteria</taxon>
        <taxon>Pseudomonadati</taxon>
        <taxon>Pseudomonadota</taxon>
        <taxon>Gammaproteobacteria</taxon>
        <taxon>Lysobacterales</taxon>
        <taxon>Lysobacteraceae</taxon>
        <taxon>Xanthomonas</taxon>
    </lineage>
</organism>
<accession>A0A0G8X2K7</accession>
<comment type="caution">
    <text evidence="5">The sequence shown here is derived from an EMBL/GenBank/DDBJ whole genome shotgun (WGS) entry which is preliminary data.</text>
</comment>
<sequence>MMRLFARFKPQRRSRVAGLLWSLALLAGNAPLLAAAEELPRLVTKDGRHALFVDGAPYTILAAQLHNSSAWPAVLPKALDDVVALHANTVEAPVYWEQFEPAQGRFDTTNVDALIAGARKRGLRVALLWFGSWKNGQMHYVPEWIKRDEATYPRMRDANGEPVDVLSPHVAANMQADARAFTALMQHLRKVDGDRHTVILVQVENEPGAIGTVRDHGPAGEAAFAQPVPAAIARALGKPQGSWQQLFGAEAAEAFNAYATAAYIEQVAAAGKRVYPLPFYVNTWLRYKGKRYPGMDYPSGGATVNVFALWRAATPSIDFIGTDIYTSDYTEYTKVVGQYARPDNPAWVSETGFEAATAPYLFHVLGQGGVGFSVFGMDGNPDSQANRAAVAAHAANFTLLAPMQRILAQAAFDGRLQAVAEQPGAPQRTLRFGEWEAKVSFGAPMWGDAPPILPGNDDHAGRLLVAQLGPEEFLVTGMAARIEFFRDAADTRHGQLLRVEQGRYVDGRWQMERQLNGDQTDYGLNFGRVDANGNVPVVLRVRVGTY</sequence>
<feature type="domain" description="DUF5597" evidence="3">
    <location>
        <begin position="394"/>
        <end position="526"/>
    </location>
</feature>
<dbReference type="EMBL" id="JZUY01000044">
    <property type="protein sequence ID" value="KLC03947.1"/>
    <property type="molecule type" value="Genomic_DNA"/>
</dbReference>
<feature type="domain" description="Glycoside hydrolase 35 catalytic" evidence="2">
    <location>
        <begin position="51"/>
        <end position="261"/>
    </location>
</feature>
<name>A0A0G8X2K7_XANPE</name>
<evidence type="ECO:0000259" key="2">
    <source>
        <dbReference type="Pfam" id="PF01301"/>
    </source>
</evidence>
<dbReference type="Proteomes" id="UP000289372">
    <property type="component" value="Unassembled WGS sequence"/>
</dbReference>
<dbReference type="Gene3D" id="2.60.220.20">
    <property type="entry name" value="putative beta-Galactosidase from caulobacter crescentus"/>
    <property type="match status" value="1"/>
</dbReference>
<evidence type="ECO:0000313" key="9">
    <source>
        <dbReference type="Proteomes" id="UP000471082"/>
    </source>
</evidence>
<evidence type="ECO:0000313" key="7">
    <source>
        <dbReference type="Proteomes" id="UP000035369"/>
    </source>
</evidence>
<dbReference type="InterPro" id="IPR031330">
    <property type="entry name" value="Gly_Hdrlase_35_cat"/>
</dbReference>
<dbReference type="InterPro" id="IPR017853">
    <property type="entry name" value="GH"/>
</dbReference>
<feature type="signal peptide" evidence="1">
    <location>
        <begin position="1"/>
        <end position="34"/>
    </location>
</feature>
<evidence type="ECO:0000313" key="4">
    <source>
        <dbReference type="EMBL" id="KLC03947.1"/>
    </source>
</evidence>
<reference evidence="4 7" key="1">
    <citation type="submission" date="2015-02" db="EMBL/GenBank/DDBJ databases">
        <title>Whole genome sequencing of multiple isolates of three species of pepper and tomato-infecting xanthomonads reveals genetic diversity in field strains and pinpoints effectors responsible for host specificity.</title>
        <authorList>
            <person name="Schwartz A."/>
            <person name="Dahlbeck D."/>
            <person name="Staskawicz B."/>
            <person name="Bart R."/>
            <person name="Potnis N."/>
            <person name="Minsavage G."/>
            <person name="Timilsina S."/>
            <person name="Goss E."/>
            <person name="Jones J."/>
            <person name="Vallad G."/>
            <person name="Barak J."/>
            <person name="Miller S."/>
            <person name="Ritchie D."/>
            <person name="Martins J.Jr."/>
            <person name="Patane J.S."/>
            <person name="Setubal J.C."/>
        </authorList>
    </citation>
    <scope>NUCLEOTIDE SEQUENCE [LARGE SCALE GENOMIC DNA]</scope>
    <source>
        <strain evidence="4 7">Xp3-15</strain>
    </source>
</reference>
<evidence type="ECO:0000259" key="3">
    <source>
        <dbReference type="Pfam" id="PF18120"/>
    </source>
</evidence>
<keyword evidence="7" id="KW-1185">Reference proteome</keyword>
<dbReference type="AlphaFoldDB" id="A0A0G8X2K7"/>
<proteinExistence type="predicted"/>
<dbReference type="Pfam" id="PF18120">
    <property type="entry name" value="DUF5597"/>
    <property type="match status" value="1"/>
</dbReference>
<feature type="chain" id="PRO_5044542737" evidence="1">
    <location>
        <begin position="35"/>
        <end position="546"/>
    </location>
</feature>
<dbReference type="InterPro" id="IPR040719">
    <property type="entry name" value="DUF5597"/>
</dbReference>
<dbReference type="SUPFAM" id="SSF51445">
    <property type="entry name" value="(Trans)glycosidases"/>
    <property type="match status" value="1"/>
</dbReference>
<dbReference type="EMBL" id="PUUL01000012">
    <property type="protein sequence ID" value="RXD57049.1"/>
    <property type="molecule type" value="Genomic_DNA"/>
</dbReference>
<evidence type="ECO:0000313" key="8">
    <source>
        <dbReference type="Proteomes" id="UP000289372"/>
    </source>
</evidence>
<dbReference type="KEGG" id="xpe:BJD13_03785"/>
<reference evidence="5 9" key="3">
    <citation type="submission" date="2019-11" db="EMBL/GenBank/DDBJ databases">
        <title>Genome-resolved metagenomics to study the prevalence of co-infection and intraspecific heterogeneity among plant pathogen metapopulations.</title>
        <authorList>
            <person name="Newberry E."/>
            <person name="Bhandari R."/>
            <person name="Kemble J."/>
            <person name="Sikora E."/>
            <person name="Potnis N."/>
        </authorList>
    </citation>
    <scope>NUCLEOTIDE SEQUENCE [LARGE SCALE GENOMIC DNA]</scope>
    <source>
        <strain evidence="5">Xp_Tom_Tuscaloosa_18b</strain>
    </source>
</reference>
<protein>
    <submittedName>
        <fullName evidence="4">Beta-galactosidase</fullName>
    </submittedName>
</protein>
<dbReference type="Pfam" id="PF01301">
    <property type="entry name" value="Glyco_hydro_35"/>
    <property type="match status" value="1"/>
</dbReference>
<dbReference type="Proteomes" id="UP000471082">
    <property type="component" value="Unassembled WGS sequence"/>
</dbReference>
<evidence type="ECO:0000256" key="1">
    <source>
        <dbReference type="SAM" id="SignalP"/>
    </source>
</evidence>
<gene>
    <name evidence="6" type="ORF">DB769_01805</name>
    <name evidence="5" type="ORF">G3W61_03330</name>
    <name evidence="4" type="ORF">XP315_15435</name>
</gene>
<reference evidence="6 8" key="2">
    <citation type="submission" date="2018-02" db="EMBL/GenBank/DDBJ databases">
        <title>Characterization of Xanthomonas diversity in transplant houses and field plants.</title>
        <authorList>
            <person name="Abrahamian P."/>
            <person name="Timilsina S."/>
            <person name="Minsavage G.V."/>
            <person name="Goss E.M."/>
            <person name="Jones J.B."/>
            <person name="Vallad G.E."/>
        </authorList>
    </citation>
    <scope>NUCLEOTIDE SEQUENCE [LARGE SCALE GENOMIC DNA]</scope>
    <source>
        <strain evidence="6 8">GEV2132</strain>
    </source>
</reference>
<dbReference type="FunFam" id="3.20.20.80:FF:000135">
    <property type="entry name" value="Beta-galactosidase, putative, bgl35A"/>
    <property type="match status" value="1"/>
</dbReference>